<keyword evidence="2" id="KW-0597">Phosphoprotein</keyword>
<evidence type="ECO:0000256" key="5">
    <source>
        <dbReference type="ARBA" id="ARBA00023242"/>
    </source>
</evidence>
<evidence type="ECO:0000313" key="9">
    <source>
        <dbReference type="EMBL" id="BCR90461.1"/>
    </source>
</evidence>
<reference evidence="9" key="1">
    <citation type="submission" date="2021-01" db="EMBL/GenBank/DDBJ databases">
        <authorList>
            <consortium name="Aspergillus chevalieri M1 genome sequencing consortium"/>
            <person name="Kazuki M."/>
            <person name="Futagami T."/>
        </authorList>
    </citation>
    <scope>NUCLEOTIDE SEQUENCE</scope>
    <source>
        <strain evidence="9">M1</strain>
    </source>
</reference>
<protein>
    <recommendedName>
        <fullName evidence="11">TFIIIC transcription initiation factor complex subunits Tfc3</fullName>
    </recommendedName>
</protein>
<dbReference type="KEGG" id="ache:ACHE_60347A"/>
<feature type="compositionally biased region" description="Basic and acidic residues" evidence="6">
    <location>
        <begin position="776"/>
        <end position="789"/>
    </location>
</feature>
<evidence type="ECO:0008006" key="11">
    <source>
        <dbReference type="Google" id="ProtNLM"/>
    </source>
</evidence>
<feature type="compositionally biased region" description="Basic residues" evidence="6">
    <location>
        <begin position="747"/>
        <end position="756"/>
    </location>
</feature>
<dbReference type="RefSeq" id="XP_043138983.1">
    <property type="nucleotide sequence ID" value="XM_043281511.1"/>
</dbReference>
<proteinExistence type="predicted"/>
<accession>A0A7R7VTE1</accession>
<evidence type="ECO:0000256" key="4">
    <source>
        <dbReference type="ARBA" id="ARBA00023163"/>
    </source>
</evidence>
<dbReference type="EMBL" id="AP024421">
    <property type="protein sequence ID" value="BCR90461.1"/>
    <property type="molecule type" value="Genomic_DNA"/>
</dbReference>
<feature type="compositionally biased region" description="Basic and acidic residues" evidence="6">
    <location>
        <begin position="1313"/>
        <end position="1322"/>
    </location>
</feature>
<feature type="region of interest" description="Disordered" evidence="6">
    <location>
        <begin position="684"/>
        <end position="714"/>
    </location>
</feature>
<dbReference type="Pfam" id="PF04182">
    <property type="entry name" value="B-block_TFIIIC"/>
    <property type="match status" value="1"/>
</dbReference>
<feature type="domain" description="Transcription factor tau subunit sfc3/Tfc3 C-terminal" evidence="8">
    <location>
        <begin position="1382"/>
        <end position="1804"/>
    </location>
</feature>
<feature type="compositionally biased region" description="Polar residues" evidence="6">
    <location>
        <begin position="1328"/>
        <end position="1346"/>
    </location>
</feature>
<feature type="region of interest" description="Disordered" evidence="6">
    <location>
        <begin position="530"/>
        <end position="574"/>
    </location>
</feature>
<dbReference type="InterPro" id="IPR007309">
    <property type="entry name" value="TFIIIC_Bblock-bd"/>
</dbReference>
<dbReference type="InterPro" id="IPR046488">
    <property type="entry name" value="Sfc3/Tfc3_C"/>
</dbReference>
<dbReference type="PANTHER" id="PTHR15180">
    <property type="entry name" value="GENERAL TRANSCRIPTION FACTOR 3C POLYPEPTIDE 1"/>
    <property type="match status" value="1"/>
</dbReference>
<keyword evidence="4" id="KW-0804">Transcription</keyword>
<feature type="region of interest" description="Disordered" evidence="6">
    <location>
        <begin position="884"/>
        <end position="913"/>
    </location>
</feature>
<feature type="region of interest" description="Disordered" evidence="6">
    <location>
        <begin position="312"/>
        <end position="343"/>
    </location>
</feature>
<feature type="compositionally biased region" description="Polar residues" evidence="6">
    <location>
        <begin position="834"/>
        <end position="853"/>
    </location>
</feature>
<dbReference type="GO" id="GO:0042791">
    <property type="term" value="P:5S class rRNA transcription by RNA polymerase III"/>
    <property type="evidence" value="ECO:0007669"/>
    <property type="project" value="TreeGrafter"/>
</dbReference>
<reference evidence="9" key="2">
    <citation type="submission" date="2021-02" db="EMBL/GenBank/DDBJ databases">
        <title>Aspergillus chevalieri M1 genome sequence.</title>
        <authorList>
            <person name="Kadooka C."/>
            <person name="Mori K."/>
            <person name="Futagami T."/>
        </authorList>
    </citation>
    <scope>NUCLEOTIDE SEQUENCE</scope>
    <source>
        <strain evidence="9">M1</strain>
    </source>
</reference>
<evidence type="ECO:0000256" key="6">
    <source>
        <dbReference type="SAM" id="MobiDB-lite"/>
    </source>
</evidence>
<gene>
    <name evidence="9" type="ORF">ACHE_60347A</name>
</gene>
<dbReference type="PANTHER" id="PTHR15180:SF1">
    <property type="entry name" value="GENERAL TRANSCRIPTION FACTOR 3C POLYPEPTIDE 1"/>
    <property type="match status" value="1"/>
</dbReference>
<evidence type="ECO:0000256" key="2">
    <source>
        <dbReference type="ARBA" id="ARBA00022553"/>
    </source>
</evidence>
<comment type="subcellular location">
    <subcellularLocation>
        <location evidence="1">Nucleus</location>
    </subcellularLocation>
</comment>
<feature type="region of interest" description="Disordered" evidence="6">
    <location>
        <begin position="730"/>
        <end position="866"/>
    </location>
</feature>
<feature type="region of interest" description="Disordered" evidence="6">
    <location>
        <begin position="1313"/>
        <end position="1374"/>
    </location>
</feature>
<dbReference type="GeneID" id="66984819"/>
<evidence type="ECO:0000313" key="10">
    <source>
        <dbReference type="Proteomes" id="UP000637239"/>
    </source>
</evidence>
<name>A0A7R7VTE1_ASPCH</name>
<sequence length="1863" mass="210032">MARSLQELIDYLLAEIALCGDQGASLPDILNFTTAFYAKAAQDASQKTHTVDRRFQAKVWSWLTRHPEVSVGKNREGNHLTFDDAERLSQNADADGPMGDAPRVFVTEERTWLAVAGHEPDETKILPTEFALLSIIAASKSSGVVQTELVRLSGQDKRSVPKRTDRLQAKGYIQKRPFQFRSIRTSLCILPQFSKPEYMAEAPTNRGAEATDRVIDFDVFTDRLFEILKQHGIIAREDLKKILGFSDRWRWKVLSRALRKFERIGVLKRVKAMSQYKDTMNNSYPCVKLLREPSEKDLELFHLFSRNLMGQKEDDADEPDEDLEEEAGRNQTSEGTLGMIKREDNVEESGRALPIWTPDRNLHHMIFNVIDAAGANGINNFGIVRICFGGFFRRPLENALGRLVECWQLSQPPHLRHLAIVRDTVLHRTQAMYVYYSATTYRNLVEAGEAAWEAVEYSSKNANGRIPPVDVVPKLDEYGFPLAGPSKELVKKGNASLLECMAIGKPQDYNRSFSDPVAVQLEDGSYAFQIGTQKRANPPPERDSQPSAPRGRPKKEPKQEIQEDINMDTVTADNGNTEAEVVQAKRPKKPRVKADRFKGMSEKEKLEALGMDETWTEYNILLMERPNPGVYATPRGRRRPVGKARGRPRTSQLVVFRSPRLVSFPWFMEETEAEAEAMEGIAETGEDAAPETPSRLPGGETPIATPVTNGPAIEDTATPITISRGIKRAFHEGQPVDGEPSPVAATRRGRPPKQRRKNDEDNTDMQDAPATSQDQHGPRNRDIDTAEHPVKRKRLPSLAEPERAAVEMQEPSRSAENKASRRQPKKPRHENEPALQNGTNSAVPISKTPQPLSQLGPRSGGEEGFEERQTLANEAQIVGAMVVNHDGPSNVDQPHAAADTTTEPRKKRNKKGRTDIGGSVAVLRKQVLTEIVDKAGGAYPMGSELWYPFATAWMKTKYREKPDMRTLRTSVKHLVDAGKLRQLTFSGRDDKGVMITKSIITKPELPPSHPTVRDMQQKMLSAGTRFYFPPNSDIHPDIIKGSNGLIKREHRPITQIPVETGLTVQLQQKPNYVLAKERKIQRQFWEMFENEFVETNEPRAGRLMTIRRPGHGSSANNMTSIARPRSMAVGEGILRRAGEIKRLRTAVSCLPPYAMFMNATQTFHAASGTFGTEPGVAARRPVLRKKPPSLSIPLYTMFMNPRQVFNATTGTFGTHAGAAPRRGRRMYDPPDSLDALFAQREPPALETAEITDPVDQFFRESNDLLRWELENEDFFNEKRDRLEYFNRTVPGSFDSEPIRRNIRFDIDRRTERAIPREREPVATRRATKQVTKPVTRQPTRQPTRQATRAPPERRLEKLTDLSTPGSHKASPKQPIRRNRIVHTLPPEFVQRMIASIVAVRVLAGGLEAKNVDWPLVAKCFPKHEGQFIHERGKSILSRNRLQVAKMQSDFQERFIEAYATDKVPRIDYDNLDGYDWEGVVDWAQAQLDIPSTEKLPNLPATKAQFDSVFELREEPPPALEEVYHGINSVTLNRKRTLIAGVPFAEPLRPKHKYKHTTTRNQRKANLDRLEIAKTWIRANIVTPQESYNATEARKSLERFGEPLIQNAVQALMTERVIMMGNGGRITPGRNYDITEVFVTTLRRRAIESSQLRRAAEFKSTILDPAFREQGSLEVNYTADDGDILALINLAAHRKIILKPRDPPREKFGLTDGGYLTRLIDKQKMRFVVQITPAKDNYIFGNPIEPQLSSTPPPTLPQTPSDKIPKIPVWLDIHGNFFKLLWDLVAGAVVGCVATRPGISAAGVASMMKPTVGAWEVQVMLEWLERVGIVTRPNRKGGSDVYRGEKHGQPGWVVDEWWWMVTGS</sequence>
<keyword evidence="5" id="KW-0539">Nucleus</keyword>
<dbReference type="InterPro" id="IPR044210">
    <property type="entry name" value="Tfc3-like"/>
</dbReference>
<feature type="domain" description="B-block binding subunit of TFIIIC" evidence="7">
    <location>
        <begin position="128"/>
        <end position="195"/>
    </location>
</feature>
<organism evidence="9 10">
    <name type="scientific">Aspergillus chevalieri</name>
    <name type="common">Eurotium chevalieri</name>
    <dbReference type="NCBI Taxonomy" id="182096"/>
    <lineage>
        <taxon>Eukaryota</taxon>
        <taxon>Fungi</taxon>
        <taxon>Dikarya</taxon>
        <taxon>Ascomycota</taxon>
        <taxon>Pezizomycotina</taxon>
        <taxon>Eurotiomycetes</taxon>
        <taxon>Eurotiomycetidae</taxon>
        <taxon>Eurotiales</taxon>
        <taxon>Aspergillaceae</taxon>
        <taxon>Aspergillus</taxon>
        <taxon>Aspergillus subgen. Aspergillus</taxon>
    </lineage>
</organism>
<dbReference type="GO" id="GO:0006384">
    <property type="term" value="P:transcription initiation at RNA polymerase III promoter"/>
    <property type="evidence" value="ECO:0007669"/>
    <property type="project" value="InterPro"/>
</dbReference>
<evidence type="ECO:0000256" key="1">
    <source>
        <dbReference type="ARBA" id="ARBA00004123"/>
    </source>
</evidence>
<dbReference type="GO" id="GO:0000127">
    <property type="term" value="C:transcription factor TFIIIC complex"/>
    <property type="evidence" value="ECO:0007669"/>
    <property type="project" value="InterPro"/>
</dbReference>
<keyword evidence="10" id="KW-1185">Reference proteome</keyword>
<evidence type="ECO:0000259" key="7">
    <source>
        <dbReference type="Pfam" id="PF04182"/>
    </source>
</evidence>
<evidence type="ECO:0000256" key="3">
    <source>
        <dbReference type="ARBA" id="ARBA00023125"/>
    </source>
</evidence>
<dbReference type="Pfam" id="PF20222">
    <property type="entry name" value="DUF6581"/>
    <property type="match status" value="1"/>
</dbReference>
<dbReference type="Proteomes" id="UP000637239">
    <property type="component" value="Chromosome 6"/>
</dbReference>
<keyword evidence="3" id="KW-0238">DNA-binding</keyword>
<dbReference type="CDD" id="cd16169">
    <property type="entry name" value="Tau138_eWH"/>
    <property type="match status" value="1"/>
</dbReference>
<dbReference type="GO" id="GO:0005634">
    <property type="term" value="C:nucleus"/>
    <property type="evidence" value="ECO:0007669"/>
    <property type="project" value="UniProtKB-SubCell"/>
</dbReference>
<evidence type="ECO:0000259" key="8">
    <source>
        <dbReference type="Pfam" id="PF20222"/>
    </source>
</evidence>
<feature type="compositionally biased region" description="Acidic residues" evidence="6">
    <location>
        <begin position="314"/>
        <end position="325"/>
    </location>
</feature>
<dbReference type="InterPro" id="IPR035625">
    <property type="entry name" value="Tfc3-like_eWH"/>
</dbReference>
<feature type="compositionally biased region" description="Basic and acidic residues" evidence="6">
    <location>
        <begin position="1350"/>
        <end position="1359"/>
    </location>
</feature>
<dbReference type="GO" id="GO:0003677">
    <property type="term" value="F:DNA binding"/>
    <property type="evidence" value="ECO:0007669"/>
    <property type="project" value="UniProtKB-KW"/>
</dbReference>